<protein>
    <submittedName>
        <fullName evidence="2">Uncharacterized protein</fullName>
    </submittedName>
</protein>
<evidence type="ECO:0000256" key="1">
    <source>
        <dbReference type="ARBA" id="ARBA00022679"/>
    </source>
</evidence>
<dbReference type="OrthoDB" id="1862401at2759"/>
<sequence length="463" mass="52119">MTVNQNQDCTGASTTFELCEMENNQGPFKILQYSFVFRDSKASGDLQATWLKSSFDRLTQLYPIMLGHRERVGNRNIVVVSAEDLQKEKFIVHQERGMTVDDFDKIKYCRDLWPPAMATLLKDRTSDIECFSFVVVVCFRDGYLVSLSVSHLLSDVSGMITLLHQWGSIARQVLEGKSRVEEMLPDREIDFDHARFWQRLAAHPPEVHPHVAYTRQRNYGNANELMAKAMEFINSGVRGVGGDTLATRVLHVSAARIAKISERFNNGKQPLHGVQIFYAIFWQRYVATVQQLCQEEMDIYNEPIFLNMICNVRRVTDTPNHVGNAVTPVYVRSTLDDLLTKPIIETAYLIKSFINSVTPGAAAYFATVFNDPSDPFVPTVIYEQRKLVSGLTISNASRLPFLDIDLGCGKPTSVLCGTVPTEGLTTWVPNANGGADIYLGAKDNTYELLKSDPVLSKYVDFMN</sequence>
<dbReference type="PANTHER" id="PTHR31896">
    <property type="entry name" value="FAMILY REGULATORY PROTEIN, PUTATIVE (AFU_ORTHOLOGUE AFUA_3G14730)-RELATED"/>
    <property type="match status" value="1"/>
</dbReference>
<dbReference type="PANTHER" id="PTHR31896:SF64">
    <property type="entry name" value="TRICHOTHECENE 3-O-ACETYLTRANSFERASE"/>
    <property type="match status" value="1"/>
</dbReference>
<dbReference type="InterPro" id="IPR023213">
    <property type="entry name" value="CAT-like_dom_sf"/>
</dbReference>
<proteinExistence type="predicted"/>
<reference evidence="2" key="1">
    <citation type="submission" date="2022-07" db="EMBL/GenBank/DDBJ databases">
        <title>Phylogenomic reconstructions and comparative analyses of Kickxellomycotina fungi.</title>
        <authorList>
            <person name="Reynolds N.K."/>
            <person name="Stajich J.E."/>
            <person name="Barry K."/>
            <person name="Grigoriev I.V."/>
            <person name="Crous P."/>
            <person name="Smith M.E."/>
        </authorList>
    </citation>
    <scope>NUCLEOTIDE SEQUENCE</scope>
    <source>
        <strain evidence="2">NRRL 3115</strain>
    </source>
</reference>
<evidence type="ECO:0000313" key="3">
    <source>
        <dbReference type="Proteomes" id="UP001151518"/>
    </source>
</evidence>
<dbReference type="Pfam" id="PF02458">
    <property type="entry name" value="Transferase"/>
    <property type="match status" value="1"/>
</dbReference>
<name>A0A9W8G9N0_9FUNG</name>
<dbReference type="InterPro" id="IPR051283">
    <property type="entry name" value="Sec_Metabolite_Acyltrans"/>
</dbReference>
<dbReference type="EMBL" id="JANBTW010000028">
    <property type="protein sequence ID" value="KAJ2677764.1"/>
    <property type="molecule type" value="Genomic_DNA"/>
</dbReference>
<dbReference type="AlphaFoldDB" id="A0A9W8G9N0"/>
<dbReference type="Gene3D" id="3.30.559.10">
    <property type="entry name" value="Chloramphenicol acetyltransferase-like domain"/>
    <property type="match status" value="2"/>
</dbReference>
<gene>
    <name evidence="2" type="ORF">GGI25_002862</name>
</gene>
<dbReference type="Proteomes" id="UP001151518">
    <property type="component" value="Unassembled WGS sequence"/>
</dbReference>
<keyword evidence="1" id="KW-0808">Transferase</keyword>
<evidence type="ECO:0000313" key="2">
    <source>
        <dbReference type="EMBL" id="KAJ2677764.1"/>
    </source>
</evidence>
<dbReference type="GO" id="GO:0016740">
    <property type="term" value="F:transferase activity"/>
    <property type="evidence" value="ECO:0007669"/>
    <property type="project" value="UniProtKB-KW"/>
</dbReference>
<accession>A0A9W8G9N0</accession>
<comment type="caution">
    <text evidence="2">The sequence shown here is derived from an EMBL/GenBank/DDBJ whole genome shotgun (WGS) entry which is preliminary data.</text>
</comment>
<organism evidence="2 3">
    <name type="scientific">Coemansia spiralis</name>
    <dbReference type="NCBI Taxonomy" id="417178"/>
    <lineage>
        <taxon>Eukaryota</taxon>
        <taxon>Fungi</taxon>
        <taxon>Fungi incertae sedis</taxon>
        <taxon>Zoopagomycota</taxon>
        <taxon>Kickxellomycotina</taxon>
        <taxon>Kickxellomycetes</taxon>
        <taxon>Kickxellales</taxon>
        <taxon>Kickxellaceae</taxon>
        <taxon>Coemansia</taxon>
    </lineage>
</organism>